<evidence type="ECO:0000256" key="12">
    <source>
        <dbReference type="SAM" id="MobiDB-lite"/>
    </source>
</evidence>
<dbReference type="GO" id="GO:0103023">
    <property type="term" value="F:ITPase activity"/>
    <property type="evidence" value="ECO:0007669"/>
    <property type="project" value="UniProtKB-EC"/>
</dbReference>
<dbReference type="EMBL" id="LFMI01000847">
    <property type="protein sequence ID" value="OTA08420.1"/>
    <property type="molecule type" value="Genomic_DNA"/>
</dbReference>
<keyword evidence="3" id="KW-0479">Metal-binding</keyword>
<dbReference type="InterPro" id="IPR029001">
    <property type="entry name" value="ITPase-like_fam"/>
</dbReference>
<name>A0A2H2ZZN4_TRIPA</name>
<reference evidence="14 15" key="1">
    <citation type="journal article" date="2015" name="Genome Announc.">
        <title>Genome sequence and annotation of Trichoderma parareesei, the ancestor of the cellulase producer Trichoderma reesei.</title>
        <authorList>
            <person name="Yang D."/>
            <person name="Pomraning K."/>
            <person name="Kopchinskiy A."/>
            <person name="Karimi Aghcheh R."/>
            <person name="Atanasova L."/>
            <person name="Chenthamara K."/>
            <person name="Baker S.E."/>
            <person name="Zhang R."/>
            <person name="Shen Q."/>
            <person name="Freitag M."/>
            <person name="Kubicek C.P."/>
            <person name="Druzhinina I.S."/>
        </authorList>
    </citation>
    <scope>NUCLEOTIDE SEQUENCE [LARGE SCALE GENOMIC DNA]</scope>
    <source>
        <strain evidence="14 15">CBS 125925</strain>
    </source>
</reference>
<keyword evidence="8" id="KW-0464">Manganese</keyword>
<evidence type="ECO:0000256" key="1">
    <source>
        <dbReference type="ARBA" id="ARBA00001936"/>
    </source>
</evidence>
<keyword evidence="5" id="KW-0378">Hydrolase</keyword>
<evidence type="ECO:0000256" key="7">
    <source>
        <dbReference type="ARBA" id="ARBA00023080"/>
    </source>
</evidence>
<feature type="domain" description="Non-canonical purine NTP phosphatase/PRRC1" evidence="13">
    <location>
        <begin position="11"/>
        <end position="105"/>
    </location>
</feature>
<dbReference type="AlphaFoldDB" id="A0A2H2ZZN4"/>
<comment type="catalytic activity">
    <reaction evidence="11">
        <text>XTP + H2O = XDP + phosphate + H(+)</text>
        <dbReference type="Rhea" id="RHEA:28406"/>
        <dbReference type="ChEBI" id="CHEBI:15377"/>
        <dbReference type="ChEBI" id="CHEBI:15378"/>
        <dbReference type="ChEBI" id="CHEBI:43474"/>
        <dbReference type="ChEBI" id="CHEBI:59884"/>
        <dbReference type="ChEBI" id="CHEBI:61314"/>
        <dbReference type="EC" id="3.6.1.73"/>
    </reaction>
</comment>
<dbReference type="GO" id="GO:0006772">
    <property type="term" value="P:thiamine metabolic process"/>
    <property type="evidence" value="ECO:0007669"/>
    <property type="project" value="TreeGrafter"/>
</dbReference>
<dbReference type="GO" id="GO:0009117">
    <property type="term" value="P:nucleotide metabolic process"/>
    <property type="evidence" value="ECO:0007669"/>
    <property type="project" value="UniProtKB-KW"/>
</dbReference>
<dbReference type="PANTHER" id="PTHR34699:SF2">
    <property type="entry name" value="NON-CANONICAL PURINE NTP PHOSPHATASE_PRRC1 DOMAIN-CONTAINING PROTEIN"/>
    <property type="match status" value="1"/>
</dbReference>
<sequence>MTGQASRVVVASRNPVKISAAREAFRGMFPSTEFSFTGLSVPSGVADQPMTDAETLQGARNRAQNARDAEPRADYWVGIEGGVDDIGGAMETFAWVVVLGRAKTTGSKAASEPSGSQPESARDDFIEPTATSDAARRSRGVERMGRARTAAFFQPEEVARLVRGGMELGPAGDQVFGSENSRQHSGSIGLLTGDLINRSAYYVPAVIGALIPFRNSTLTFAEF</sequence>
<gene>
    <name evidence="14" type="ORF">A9Z42_0001000</name>
</gene>
<proteinExistence type="predicted"/>
<dbReference type="SUPFAM" id="SSF52972">
    <property type="entry name" value="ITPase-like"/>
    <property type="match status" value="2"/>
</dbReference>
<comment type="caution">
    <text evidence="14">The sequence shown here is derived from an EMBL/GenBank/DDBJ whole genome shotgun (WGS) entry which is preliminary data.</text>
</comment>
<evidence type="ECO:0000256" key="2">
    <source>
        <dbReference type="ARBA" id="ARBA00001946"/>
    </source>
</evidence>
<evidence type="ECO:0000256" key="5">
    <source>
        <dbReference type="ARBA" id="ARBA00022801"/>
    </source>
</evidence>
<dbReference type="Proteomes" id="UP000219286">
    <property type="component" value="Unassembled WGS sequence"/>
</dbReference>
<dbReference type="Gene3D" id="3.90.950.10">
    <property type="match status" value="1"/>
</dbReference>
<keyword evidence="4" id="KW-0547">Nucleotide-binding</keyword>
<keyword evidence="6" id="KW-0460">Magnesium</keyword>
<evidence type="ECO:0000256" key="4">
    <source>
        <dbReference type="ARBA" id="ARBA00022741"/>
    </source>
</evidence>
<feature type="region of interest" description="Disordered" evidence="12">
    <location>
        <begin position="106"/>
        <end position="141"/>
    </location>
</feature>
<protein>
    <recommendedName>
        <fullName evidence="9">inosine/xanthosine triphosphatase</fullName>
        <ecNumber evidence="9">3.6.1.73</ecNumber>
    </recommendedName>
</protein>
<dbReference type="InterPro" id="IPR026533">
    <property type="entry name" value="NTPase/PRRC1"/>
</dbReference>
<feature type="compositionally biased region" description="Polar residues" evidence="12">
    <location>
        <begin position="106"/>
        <end position="119"/>
    </location>
</feature>
<comment type="cofactor">
    <cofactor evidence="2">
        <name>Mg(2+)</name>
        <dbReference type="ChEBI" id="CHEBI:18420"/>
    </cofactor>
</comment>
<dbReference type="InterPro" id="IPR050299">
    <property type="entry name" value="YjjX_NTPase"/>
</dbReference>
<keyword evidence="15" id="KW-1185">Reference proteome</keyword>
<evidence type="ECO:0000256" key="9">
    <source>
        <dbReference type="ARBA" id="ARBA00038901"/>
    </source>
</evidence>
<evidence type="ECO:0000256" key="6">
    <source>
        <dbReference type="ARBA" id="ARBA00022842"/>
    </source>
</evidence>
<dbReference type="GO" id="GO:0046872">
    <property type="term" value="F:metal ion binding"/>
    <property type="evidence" value="ECO:0007669"/>
    <property type="project" value="UniProtKB-KW"/>
</dbReference>
<dbReference type="GO" id="GO:0000166">
    <property type="term" value="F:nucleotide binding"/>
    <property type="evidence" value="ECO:0007669"/>
    <property type="project" value="UniProtKB-KW"/>
</dbReference>
<comment type="catalytic activity">
    <reaction evidence="10">
        <text>ITP + H2O = IDP + phosphate + H(+)</text>
        <dbReference type="Rhea" id="RHEA:28330"/>
        <dbReference type="ChEBI" id="CHEBI:15377"/>
        <dbReference type="ChEBI" id="CHEBI:15378"/>
        <dbReference type="ChEBI" id="CHEBI:43474"/>
        <dbReference type="ChEBI" id="CHEBI:58280"/>
        <dbReference type="ChEBI" id="CHEBI:61402"/>
        <dbReference type="EC" id="3.6.1.73"/>
    </reaction>
</comment>
<evidence type="ECO:0000313" key="14">
    <source>
        <dbReference type="EMBL" id="OTA08420.1"/>
    </source>
</evidence>
<organism evidence="14 15">
    <name type="scientific">Trichoderma parareesei</name>
    <name type="common">Filamentous fungus</name>
    <dbReference type="NCBI Taxonomy" id="858221"/>
    <lineage>
        <taxon>Eukaryota</taxon>
        <taxon>Fungi</taxon>
        <taxon>Dikarya</taxon>
        <taxon>Ascomycota</taxon>
        <taxon>Pezizomycotina</taxon>
        <taxon>Sordariomycetes</taxon>
        <taxon>Hypocreomycetidae</taxon>
        <taxon>Hypocreales</taxon>
        <taxon>Hypocreaceae</taxon>
        <taxon>Trichoderma</taxon>
    </lineage>
</organism>
<dbReference type="OrthoDB" id="300709at2759"/>
<evidence type="ECO:0000313" key="15">
    <source>
        <dbReference type="Proteomes" id="UP000219286"/>
    </source>
</evidence>
<dbReference type="PANTHER" id="PTHR34699">
    <property type="match status" value="1"/>
</dbReference>
<evidence type="ECO:0000256" key="8">
    <source>
        <dbReference type="ARBA" id="ARBA00023211"/>
    </source>
</evidence>
<evidence type="ECO:0000259" key="13">
    <source>
        <dbReference type="Pfam" id="PF01931"/>
    </source>
</evidence>
<evidence type="ECO:0000256" key="11">
    <source>
        <dbReference type="ARBA" id="ARBA00048781"/>
    </source>
</evidence>
<feature type="domain" description="Non-canonical purine NTP phosphatase/PRRC1" evidence="13">
    <location>
        <begin position="141"/>
        <end position="213"/>
    </location>
</feature>
<dbReference type="Pfam" id="PF01931">
    <property type="entry name" value="NTPase_I-T"/>
    <property type="match status" value="2"/>
</dbReference>
<dbReference type="EC" id="3.6.1.73" evidence="9"/>
<keyword evidence="7" id="KW-0546">Nucleotide metabolism</keyword>
<accession>A0A2H2ZZN4</accession>
<evidence type="ECO:0000256" key="3">
    <source>
        <dbReference type="ARBA" id="ARBA00022723"/>
    </source>
</evidence>
<evidence type="ECO:0000256" key="10">
    <source>
        <dbReference type="ARBA" id="ARBA00048174"/>
    </source>
</evidence>
<comment type="cofactor">
    <cofactor evidence="1">
        <name>Mn(2+)</name>
        <dbReference type="ChEBI" id="CHEBI:29035"/>
    </cofactor>
</comment>